<keyword evidence="2" id="KW-0805">Transcription regulation</keyword>
<name>A0A423UIT3_9ACTN</name>
<dbReference type="InterPro" id="IPR000847">
    <property type="entry name" value="LysR_HTH_N"/>
</dbReference>
<dbReference type="AlphaFoldDB" id="A0A423UIT3"/>
<dbReference type="Pfam" id="PF00126">
    <property type="entry name" value="HTH_1"/>
    <property type="match status" value="1"/>
</dbReference>
<dbReference type="InterPro" id="IPR036390">
    <property type="entry name" value="WH_DNA-bd_sf"/>
</dbReference>
<reference evidence="8" key="1">
    <citation type="submission" date="2018-05" db="EMBL/GenBank/DDBJ databases">
        <title>Genome Sequencing of selected type strains of the family Eggerthellaceae.</title>
        <authorList>
            <person name="Danylec N."/>
            <person name="Stoll D.A."/>
            <person name="Doetsch A."/>
            <person name="Huch M."/>
        </authorList>
    </citation>
    <scope>NUCLEOTIDE SEQUENCE [LARGE SCALE GENOMIC DNA]</scope>
    <source>
        <strain evidence="8">DSM 27213</strain>
    </source>
</reference>
<organism evidence="7 8">
    <name type="scientific">Gordonibacter urolithinfaciens</name>
    <dbReference type="NCBI Taxonomy" id="1335613"/>
    <lineage>
        <taxon>Bacteria</taxon>
        <taxon>Bacillati</taxon>
        <taxon>Actinomycetota</taxon>
        <taxon>Coriobacteriia</taxon>
        <taxon>Eggerthellales</taxon>
        <taxon>Eggerthellaceae</taxon>
        <taxon>Gordonibacter</taxon>
    </lineage>
</organism>
<dbReference type="PANTHER" id="PTHR30126:SF40">
    <property type="entry name" value="HTH-TYPE TRANSCRIPTIONAL REGULATOR GLTR"/>
    <property type="match status" value="1"/>
</dbReference>
<dbReference type="InterPro" id="IPR036388">
    <property type="entry name" value="WH-like_DNA-bd_sf"/>
</dbReference>
<comment type="similarity">
    <text evidence="1">Belongs to the LysR transcriptional regulatory family.</text>
</comment>
<evidence type="ECO:0000256" key="5">
    <source>
        <dbReference type="SAM" id="MobiDB-lite"/>
    </source>
</evidence>
<evidence type="ECO:0000256" key="4">
    <source>
        <dbReference type="ARBA" id="ARBA00023163"/>
    </source>
</evidence>
<evidence type="ECO:0000256" key="1">
    <source>
        <dbReference type="ARBA" id="ARBA00009437"/>
    </source>
</evidence>
<comment type="caution">
    <text evidence="7">The sequence shown here is derived from an EMBL/GenBank/DDBJ whole genome shotgun (WGS) entry which is preliminary data.</text>
</comment>
<dbReference type="GO" id="GO:0000976">
    <property type="term" value="F:transcription cis-regulatory region binding"/>
    <property type="evidence" value="ECO:0007669"/>
    <property type="project" value="TreeGrafter"/>
</dbReference>
<dbReference type="EMBL" id="QIBW01000012">
    <property type="protein sequence ID" value="ROT89074.1"/>
    <property type="molecule type" value="Genomic_DNA"/>
</dbReference>
<proteinExistence type="inferred from homology"/>
<feature type="region of interest" description="Disordered" evidence="5">
    <location>
        <begin position="395"/>
        <end position="419"/>
    </location>
</feature>
<feature type="compositionally biased region" description="Low complexity" evidence="5">
    <location>
        <begin position="409"/>
        <end position="419"/>
    </location>
</feature>
<feature type="domain" description="HTH lysR-type" evidence="6">
    <location>
        <begin position="76"/>
        <end position="134"/>
    </location>
</feature>
<accession>A0A423UIT3</accession>
<protein>
    <submittedName>
        <fullName evidence="7">LysR family transcriptional regulator</fullName>
    </submittedName>
</protein>
<gene>
    <name evidence="7" type="ORF">DMP12_10395</name>
</gene>
<evidence type="ECO:0000256" key="2">
    <source>
        <dbReference type="ARBA" id="ARBA00023015"/>
    </source>
</evidence>
<dbReference type="GO" id="GO:0003700">
    <property type="term" value="F:DNA-binding transcription factor activity"/>
    <property type="evidence" value="ECO:0007669"/>
    <property type="project" value="InterPro"/>
</dbReference>
<dbReference type="Proteomes" id="UP000285258">
    <property type="component" value="Unassembled WGS sequence"/>
</dbReference>
<dbReference type="PANTHER" id="PTHR30126">
    <property type="entry name" value="HTH-TYPE TRANSCRIPTIONAL REGULATOR"/>
    <property type="match status" value="1"/>
</dbReference>
<evidence type="ECO:0000259" key="6">
    <source>
        <dbReference type="PROSITE" id="PS50931"/>
    </source>
</evidence>
<dbReference type="PROSITE" id="PS50931">
    <property type="entry name" value="HTH_LYSR"/>
    <property type="match status" value="1"/>
</dbReference>
<evidence type="ECO:0000313" key="8">
    <source>
        <dbReference type="Proteomes" id="UP000285258"/>
    </source>
</evidence>
<keyword evidence="4" id="KW-0804">Transcription</keyword>
<dbReference type="SUPFAM" id="SSF46785">
    <property type="entry name" value="Winged helix' DNA-binding domain"/>
    <property type="match status" value="1"/>
</dbReference>
<keyword evidence="3" id="KW-0238">DNA-binding</keyword>
<sequence>MRVSDGAMRFGPHAGKTCIPVCGKRKGTGGASAARWPGGGLPLRQSMFAVGMTAISVNSWYDGKDEWNPVPQEGSMDINVFREFAEVVLQGSYSAAAKALNLSQPTLSRHVGALEKELNVKLVADILPVRLTPTGDTVLQTALRMDDLYTGMQDELAELRRVAPARIRIHDTPALRPLSARLAAAADGTVRAHPRTIVEYVAPPAGKTPGEAVAEDLCDVAFVQLVKEARPCGAGSVSEDGQDGRVATPDAGAPAFKPPAGVGMAAISRPGSRLVFGLPREAAGLPEAELASLRHETFLLFAHKACKPLRDTFAAACRSRGFRPAVKLLPCSRYEELYLMGHGDGIHLLSEDDLASDDSLAHRLEERMSLVPSAAADGLQLSWHALYRDEGSVRDPAQARVAGRRPDAGARPAGAGSGGASHATALACFLELLSEPGACPA</sequence>
<dbReference type="Gene3D" id="1.10.10.10">
    <property type="entry name" value="Winged helix-like DNA-binding domain superfamily/Winged helix DNA-binding domain"/>
    <property type="match status" value="1"/>
</dbReference>
<evidence type="ECO:0000313" key="7">
    <source>
        <dbReference type="EMBL" id="ROT89074.1"/>
    </source>
</evidence>
<evidence type="ECO:0000256" key="3">
    <source>
        <dbReference type="ARBA" id="ARBA00023125"/>
    </source>
</evidence>
<dbReference type="PRINTS" id="PR00039">
    <property type="entry name" value="HTHLYSR"/>
</dbReference>